<evidence type="ECO:0000313" key="3">
    <source>
        <dbReference type="Proteomes" id="UP000094385"/>
    </source>
</evidence>
<accession>A0A1E3PWQ8</accession>
<gene>
    <name evidence="2" type="ORF">LIPSTDRAFT_180459</name>
</gene>
<dbReference type="AlphaFoldDB" id="A0A1E3PWQ8"/>
<keyword evidence="3" id="KW-1185">Reference proteome</keyword>
<evidence type="ECO:0000313" key="2">
    <source>
        <dbReference type="EMBL" id="ODQ69718.1"/>
    </source>
</evidence>
<feature type="compositionally biased region" description="Polar residues" evidence="1">
    <location>
        <begin position="22"/>
        <end position="33"/>
    </location>
</feature>
<dbReference type="Proteomes" id="UP000094385">
    <property type="component" value="Unassembled WGS sequence"/>
</dbReference>
<dbReference type="EMBL" id="KV454302">
    <property type="protein sequence ID" value="ODQ69718.1"/>
    <property type="molecule type" value="Genomic_DNA"/>
</dbReference>
<proteinExistence type="predicted"/>
<evidence type="ECO:0000256" key="1">
    <source>
        <dbReference type="SAM" id="MobiDB-lite"/>
    </source>
</evidence>
<protein>
    <submittedName>
        <fullName evidence="2">Uncharacterized protein</fullName>
    </submittedName>
</protein>
<sequence>MSRKTWTRGGKPQANSYDDDCPSQSHAQTSPATWLNFRFPRPAPPSQKSFSKCGVARTFI</sequence>
<reference evidence="2 3" key="1">
    <citation type="journal article" date="2016" name="Proc. Natl. Acad. Sci. U.S.A.">
        <title>Comparative genomics of biotechnologically important yeasts.</title>
        <authorList>
            <person name="Riley R."/>
            <person name="Haridas S."/>
            <person name="Wolfe K.H."/>
            <person name="Lopes M.R."/>
            <person name="Hittinger C.T."/>
            <person name="Goeker M."/>
            <person name="Salamov A.A."/>
            <person name="Wisecaver J.H."/>
            <person name="Long T.M."/>
            <person name="Calvey C.H."/>
            <person name="Aerts A.L."/>
            <person name="Barry K.W."/>
            <person name="Choi C."/>
            <person name="Clum A."/>
            <person name="Coughlan A.Y."/>
            <person name="Deshpande S."/>
            <person name="Douglass A.P."/>
            <person name="Hanson S.J."/>
            <person name="Klenk H.-P."/>
            <person name="LaButti K.M."/>
            <person name="Lapidus A."/>
            <person name="Lindquist E.A."/>
            <person name="Lipzen A.M."/>
            <person name="Meier-Kolthoff J.P."/>
            <person name="Ohm R.A."/>
            <person name="Otillar R.P."/>
            <person name="Pangilinan J.L."/>
            <person name="Peng Y."/>
            <person name="Rokas A."/>
            <person name="Rosa C.A."/>
            <person name="Scheuner C."/>
            <person name="Sibirny A.A."/>
            <person name="Slot J.C."/>
            <person name="Stielow J.B."/>
            <person name="Sun H."/>
            <person name="Kurtzman C.P."/>
            <person name="Blackwell M."/>
            <person name="Grigoriev I.V."/>
            <person name="Jeffries T.W."/>
        </authorList>
    </citation>
    <scope>NUCLEOTIDE SEQUENCE [LARGE SCALE GENOMIC DNA]</scope>
    <source>
        <strain evidence="2 3">NRRL Y-11557</strain>
    </source>
</reference>
<feature type="region of interest" description="Disordered" evidence="1">
    <location>
        <begin position="1"/>
        <end position="60"/>
    </location>
</feature>
<name>A0A1E3PWQ8_LIPST</name>
<organism evidence="2 3">
    <name type="scientific">Lipomyces starkeyi NRRL Y-11557</name>
    <dbReference type="NCBI Taxonomy" id="675824"/>
    <lineage>
        <taxon>Eukaryota</taxon>
        <taxon>Fungi</taxon>
        <taxon>Dikarya</taxon>
        <taxon>Ascomycota</taxon>
        <taxon>Saccharomycotina</taxon>
        <taxon>Lipomycetes</taxon>
        <taxon>Lipomycetales</taxon>
        <taxon>Lipomycetaceae</taxon>
        <taxon>Lipomyces</taxon>
    </lineage>
</organism>